<keyword evidence="3" id="KW-1185">Reference proteome</keyword>
<comment type="caution">
    <text evidence="2">The sequence shown here is derived from an EMBL/GenBank/DDBJ whole genome shotgun (WGS) entry which is preliminary data.</text>
</comment>
<reference evidence="2 3" key="1">
    <citation type="journal article" date="2011" name="PLoS Pathog.">
        <title>Endophytic Life Strategies Decoded by Genome and Transcriptome Analyses of the Mutualistic Root Symbiont Piriformospora indica.</title>
        <authorList>
            <person name="Zuccaro A."/>
            <person name="Lahrmann U."/>
            <person name="Guldener U."/>
            <person name="Langen G."/>
            <person name="Pfiffi S."/>
            <person name="Biedenkopf D."/>
            <person name="Wong P."/>
            <person name="Samans B."/>
            <person name="Grimm C."/>
            <person name="Basiewicz M."/>
            <person name="Murat C."/>
            <person name="Martin F."/>
            <person name="Kogel K.H."/>
        </authorList>
    </citation>
    <scope>NUCLEOTIDE SEQUENCE [LARGE SCALE GENOMIC DNA]</scope>
    <source>
        <strain evidence="2 3">DSM 11827</strain>
    </source>
</reference>
<evidence type="ECO:0000256" key="1">
    <source>
        <dbReference type="SAM" id="MobiDB-lite"/>
    </source>
</evidence>
<feature type="region of interest" description="Disordered" evidence="1">
    <location>
        <begin position="1"/>
        <end position="41"/>
    </location>
</feature>
<dbReference type="EMBL" id="CAFZ01000227">
    <property type="protein sequence ID" value="CCA73463.1"/>
    <property type="molecule type" value="Genomic_DNA"/>
</dbReference>
<feature type="compositionally biased region" description="Basic residues" evidence="1">
    <location>
        <begin position="19"/>
        <end position="30"/>
    </location>
</feature>
<proteinExistence type="predicted"/>
<protein>
    <submittedName>
        <fullName evidence="2">Uncharacterized protein</fullName>
    </submittedName>
</protein>
<sequence>MPLDTITETRPTSIISSRKSTRVVTSRHGRTPLLPKLPPAPPITSRHSLDSVIGAGPPILATDNTTQLRVSSSSTIQIQRRMDDCTCAERLPFITQPCSHDLVEATPIWNESSFRIFSSFTPMQWSSPESLASLPTQVYIYNQSQLLKSLNTVNSTVYIPPTTEGGHSQPMIIPTAELKEQEVMEYVAPVWDDTDQTSEDSYTTVNFCFSVQGTCIHAFAMSIFRINTV</sequence>
<feature type="compositionally biased region" description="Polar residues" evidence="1">
    <location>
        <begin position="1"/>
        <end position="15"/>
    </location>
</feature>
<dbReference type="AlphaFoldDB" id="G4TQ70"/>
<gene>
    <name evidence="2" type="ORF">PIIN_07417</name>
</gene>
<dbReference type="HOGENOM" id="CLU_1210243_0_0_1"/>
<evidence type="ECO:0000313" key="3">
    <source>
        <dbReference type="Proteomes" id="UP000007148"/>
    </source>
</evidence>
<dbReference type="Proteomes" id="UP000007148">
    <property type="component" value="Unassembled WGS sequence"/>
</dbReference>
<name>G4TQ70_SERID</name>
<organism evidence="2 3">
    <name type="scientific">Serendipita indica (strain DSM 11827)</name>
    <name type="common">Root endophyte fungus</name>
    <name type="synonym">Piriformospora indica</name>
    <dbReference type="NCBI Taxonomy" id="1109443"/>
    <lineage>
        <taxon>Eukaryota</taxon>
        <taxon>Fungi</taxon>
        <taxon>Dikarya</taxon>
        <taxon>Basidiomycota</taxon>
        <taxon>Agaricomycotina</taxon>
        <taxon>Agaricomycetes</taxon>
        <taxon>Sebacinales</taxon>
        <taxon>Serendipitaceae</taxon>
        <taxon>Serendipita</taxon>
    </lineage>
</organism>
<accession>G4TQ70</accession>
<evidence type="ECO:0000313" key="2">
    <source>
        <dbReference type="EMBL" id="CCA73463.1"/>
    </source>
</evidence>
<dbReference type="InParanoid" id="G4TQ70"/>